<dbReference type="GO" id="GO:0043953">
    <property type="term" value="P:protein transport by the Tat complex"/>
    <property type="evidence" value="ECO:0007669"/>
    <property type="project" value="TreeGrafter"/>
</dbReference>
<keyword evidence="4 5" id="KW-0472">Membrane</keyword>
<feature type="transmembrane region" description="Helical" evidence="5">
    <location>
        <begin position="107"/>
        <end position="129"/>
    </location>
</feature>
<dbReference type="PANTHER" id="PTHR30371">
    <property type="entry name" value="SEC-INDEPENDENT PROTEIN TRANSLOCASE PROTEIN TATC"/>
    <property type="match status" value="1"/>
</dbReference>
<dbReference type="GO" id="GO:0065002">
    <property type="term" value="P:intracellular protein transmembrane transport"/>
    <property type="evidence" value="ECO:0007669"/>
    <property type="project" value="TreeGrafter"/>
</dbReference>
<protein>
    <submittedName>
        <fullName evidence="6">Unannotated protein</fullName>
    </submittedName>
</protein>
<evidence type="ECO:0000256" key="4">
    <source>
        <dbReference type="ARBA" id="ARBA00023136"/>
    </source>
</evidence>
<dbReference type="NCBIfam" id="TIGR00945">
    <property type="entry name" value="tatC"/>
    <property type="match status" value="1"/>
</dbReference>
<dbReference type="InterPro" id="IPR002033">
    <property type="entry name" value="TatC"/>
</dbReference>
<sequence>MSLSDHLRELRSRLIKSGIAIIAGMVVGWIYYDAIFAWLSAPFNDIVNHARDEGRVVILALTGVADPFTLQLQIVAMVGVLIAAPVWLYQLWRFITPGLHGNEKRWALGFAAAATPLFAAGVALAYWVLPSGLALLFGFTPVGVENIVSVDRYLDFFVRTILVFGVGFLIPLLVVLLNFAGVLTGKALISWWRAIILIIFLFAAIATPTGDPGNMALLAAPIVLLVAIAVGICVLNDKRRARRDRTLGFGQWDDDEASLIEPSASDLNLPDDDS</sequence>
<accession>A0A6J7J4I5</accession>
<evidence type="ECO:0000313" key="6">
    <source>
        <dbReference type="EMBL" id="CAB4938298.1"/>
    </source>
</evidence>
<organism evidence="6">
    <name type="scientific">freshwater metagenome</name>
    <dbReference type="NCBI Taxonomy" id="449393"/>
    <lineage>
        <taxon>unclassified sequences</taxon>
        <taxon>metagenomes</taxon>
        <taxon>ecological metagenomes</taxon>
    </lineage>
</organism>
<dbReference type="Pfam" id="PF00902">
    <property type="entry name" value="TatC"/>
    <property type="match status" value="1"/>
</dbReference>
<feature type="transmembrane region" description="Helical" evidence="5">
    <location>
        <begin position="191"/>
        <end position="209"/>
    </location>
</feature>
<comment type="subcellular location">
    <subcellularLocation>
        <location evidence="1">Membrane</location>
        <topology evidence="1">Multi-pass membrane protein</topology>
    </subcellularLocation>
</comment>
<keyword evidence="2 5" id="KW-0812">Transmembrane</keyword>
<feature type="transmembrane region" description="Helical" evidence="5">
    <location>
        <begin position="156"/>
        <end position="179"/>
    </location>
</feature>
<evidence type="ECO:0000256" key="3">
    <source>
        <dbReference type="ARBA" id="ARBA00022989"/>
    </source>
</evidence>
<dbReference type="PANTHER" id="PTHR30371:SF0">
    <property type="entry name" value="SEC-INDEPENDENT PROTEIN TRANSLOCASE PROTEIN TATC, CHLOROPLASTIC-RELATED"/>
    <property type="match status" value="1"/>
</dbReference>
<feature type="transmembrane region" description="Helical" evidence="5">
    <location>
        <begin position="14"/>
        <end position="32"/>
    </location>
</feature>
<dbReference type="PRINTS" id="PR01840">
    <property type="entry name" value="TATCFAMILY"/>
</dbReference>
<reference evidence="6" key="1">
    <citation type="submission" date="2020-05" db="EMBL/GenBank/DDBJ databases">
        <authorList>
            <person name="Chiriac C."/>
            <person name="Salcher M."/>
            <person name="Ghai R."/>
            <person name="Kavagutti S V."/>
        </authorList>
    </citation>
    <scope>NUCLEOTIDE SEQUENCE</scope>
</reference>
<dbReference type="HAMAP" id="MF_00902">
    <property type="entry name" value="TatC"/>
    <property type="match status" value="1"/>
</dbReference>
<dbReference type="AlphaFoldDB" id="A0A6J7J4I5"/>
<dbReference type="GO" id="GO:0033281">
    <property type="term" value="C:TAT protein transport complex"/>
    <property type="evidence" value="ECO:0007669"/>
    <property type="project" value="TreeGrafter"/>
</dbReference>
<keyword evidence="3 5" id="KW-1133">Transmembrane helix</keyword>
<name>A0A6J7J4I5_9ZZZZ</name>
<dbReference type="EMBL" id="CAFBNF010000054">
    <property type="protein sequence ID" value="CAB4938298.1"/>
    <property type="molecule type" value="Genomic_DNA"/>
</dbReference>
<evidence type="ECO:0000256" key="5">
    <source>
        <dbReference type="SAM" id="Phobius"/>
    </source>
</evidence>
<evidence type="ECO:0000256" key="1">
    <source>
        <dbReference type="ARBA" id="ARBA00004141"/>
    </source>
</evidence>
<proteinExistence type="inferred from homology"/>
<dbReference type="GO" id="GO:0009977">
    <property type="term" value="F:proton motive force dependent protein transmembrane transporter activity"/>
    <property type="evidence" value="ECO:0007669"/>
    <property type="project" value="TreeGrafter"/>
</dbReference>
<feature type="transmembrane region" description="Helical" evidence="5">
    <location>
        <begin position="74"/>
        <end position="95"/>
    </location>
</feature>
<evidence type="ECO:0000256" key="2">
    <source>
        <dbReference type="ARBA" id="ARBA00022692"/>
    </source>
</evidence>
<feature type="transmembrane region" description="Helical" evidence="5">
    <location>
        <begin position="215"/>
        <end position="235"/>
    </location>
</feature>
<gene>
    <name evidence="6" type="ORF">UFOPK3773_00685</name>
</gene>